<dbReference type="GO" id="GO:0005886">
    <property type="term" value="C:plasma membrane"/>
    <property type="evidence" value="ECO:0007669"/>
    <property type="project" value="TreeGrafter"/>
</dbReference>
<dbReference type="EMBL" id="CM015732">
    <property type="protein sequence ID" value="KAF3704823.1"/>
    <property type="molecule type" value="Genomic_DNA"/>
</dbReference>
<name>A0A6G1QR99_CHAAH</name>
<evidence type="ECO:0000259" key="2">
    <source>
        <dbReference type="PROSITE" id="PS50003"/>
    </source>
</evidence>
<protein>
    <submittedName>
        <fullName evidence="4">Rho guanine nucleotide exchange factor 39</fullName>
    </submittedName>
</protein>
<dbReference type="SUPFAM" id="SSF48065">
    <property type="entry name" value="DBL homology domain (DH-domain)"/>
    <property type="match status" value="1"/>
</dbReference>
<dbReference type="Pfam" id="PF00169">
    <property type="entry name" value="PH"/>
    <property type="match status" value="1"/>
</dbReference>
<dbReference type="InterPro" id="IPR000219">
    <property type="entry name" value="DH_dom"/>
</dbReference>
<organism evidence="4 5">
    <name type="scientific">Channa argus</name>
    <name type="common">Northern snakehead</name>
    <name type="synonym">Ophicephalus argus</name>
    <dbReference type="NCBI Taxonomy" id="215402"/>
    <lineage>
        <taxon>Eukaryota</taxon>
        <taxon>Metazoa</taxon>
        <taxon>Chordata</taxon>
        <taxon>Craniata</taxon>
        <taxon>Vertebrata</taxon>
        <taxon>Euteleostomi</taxon>
        <taxon>Actinopterygii</taxon>
        <taxon>Neopterygii</taxon>
        <taxon>Teleostei</taxon>
        <taxon>Neoteleostei</taxon>
        <taxon>Acanthomorphata</taxon>
        <taxon>Anabantaria</taxon>
        <taxon>Anabantiformes</taxon>
        <taxon>Channoidei</taxon>
        <taxon>Channidae</taxon>
        <taxon>Channa</taxon>
    </lineage>
</organism>
<dbReference type="PROSITE" id="PS50010">
    <property type="entry name" value="DH_2"/>
    <property type="match status" value="1"/>
</dbReference>
<dbReference type="InterPro" id="IPR035899">
    <property type="entry name" value="DBL_dom_sf"/>
</dbReference>
<dbReference type="PANTHER" id="PTHR47056:SF1">
    <property type="entry name" value="RHO GUANINE NUCLEOTIDE EXCHANGE FACTOR 39"/>
    <property type="match status" value="1"/>
</dbReference>
<dbReference type="SUPFAM" id="SSF50729">
    <property type="entry name" value="PH domain-like"/>
    <property type="match status" value="1"/>
</dbReference>
<dbReference type="GO" id="GO:0030335">
    <property type="term" value="P:positive regulation of cell migration"/>
    <property type="evidence" value="ECO:0007669"/>
    <property type="project" value="TreeGrafter"/>
</dbReference>
<dbReference type="Pfam" id="PF00621">
    <property type="entry name" value="RhoGEF"/>
    <property type="match status" value="1"/>
</dbReference>
<dbReference type="Proteomes" id="UP000503349">
    <property type="component" value="Chromosome 21"/>
</dbReference>
<proteinExistence type="predicted"/>
<evidence type="ECO:0000313" key="5">
    <source>
        <dbReference type="Proteomes" id="UP000503349"/>
    </source>
</evidence>
<dbReference type="InterPro" id="IPR001849">
    <property type="entry name" value="PH_domain"/>
</dbReference>
<gene>
    <name evidence="4" type="ORF">EXN66_Car020513</name>
</gene>
<feature type="domain" description="DH" evidence="3">
    <location>
        <begin position="238"/>
        <end position="302"/>
    </location>
</feature>
<dbReference type="Gene3D" id="1.20.900.10">
    <property type="entry name" value="Dbl homology (DH) domain"/>
    <property type="match status" value="2"/>
</dbReference>
<feature type="domain" description="PH" evidence="2">
    <location>
        <begin position="363"/>
        <end position="467"/>
    </location>
</feature>
<sequence>MAIIASQPELPLLQLASEVMALDTVTILGLHNLNNRTLTSLVYHGSPCTAFNADVSTRFAVFGSSTRHKNINVLFLEFLNICGQLLEKGKKHQKKLMDLQPRCCGCPVASTWTMITFLRGEHIKSTWRHAPVFTIAAAGAQQPCYVHRGSGRGFVYTRTVSSIPSLWSESRSVVARLYHPNTEIENTCEATDHAKWNLSGIQAYRLSLCSVLHVTVTMSFFPGPRSSIQEQRERWEKKRSITTRELVQTEEHYCQQLELVTTYFVEILKAKGTLRQDVRESIFSSIKDIRSVNQYEHFLQNLIANTSPDHPEFQQLSRAMTMVDEVSQRVQNNTRRHENHLQLCRVQKLLKGKKTKVLAAERWYIREGWLKVVPPKGAEAKPKMFFLFSDMLLQAKRCSPLHPTNGYKFTGQHAYPLQDCTVEKVFGHTKSQGGLLSLTFPKAKLLLMSSNQEDLNEWYQSLSSATRNLQSTQTVVHQRPELCRRPPRAAADSHNTPSSCSNPDRKRNMLTGETSVHIPKPSVERTALATQDGAEDNSNISPVHITCNGFDVVVSS</sequence>
<reference evidence="5" key="2">
    <citation type="submission" date="2019-02" db="EMBL/GenBank/DDBJ databases">
        <title>Opniocepnalus argus Var Kimnra genome.</title>
        <authorList>
            <person name="Zhou C."/>
            <person name="Xiao S."/>
        </authorList>
    </citation>
    <scope>NUCLEOTIDE SEQUENCE [LARGE SCALE GENOMIC DNA]</scope>
</reference>
<evidence type="ECO:0000256" key="1">
    <source>
        <dbReference type="SAM" id="MobiDB-lite"/>
    </source>
</evidence>
<dbReference type="PANTHER" id="PTHR47056">
    <property type="entry name" value="RHO GUANINE NUCLEOTIDE EXCHANGE FACTOR 39"/>
    <property type="match status" value="1"/>
</dbReference>
<dbReference type="GO" id="GO:0005085">
    <property type="term" value="F:guanyl-nucleotide exchange factor activity"/>
    <property type="evidence" value="ECO:0007669"/>
    <property type="project" value="InterPro"/>
</dbReference>
<keyword evidence="5" id="KW-1185">Reference proteome</keyword>
<dbReference type="AlphaFoldDB" id="A0A6G1QR99"/>
<accession>A0A6G1QR99</accession>
<feature type="compositionally biased region" description="Polar residues" evidence="1">
    <location>
        <begin position="493"/>
        <end position="502"/>
    </location>
</feature>
<evidence type="ECO:0000313" key="4">
    <source>
        <dbReference type="EMBL" id="KAF3704823.1"/>
    </source>
</evidence>
<dbReference type="Gene3D" id="2.30.29.30">
    <property type="entry name" value="Pleckstrin-homology domain (PH domain)/Phosphotyrosine-binding domain (PTB)"/>
    <property type="match status" value="1"/>
</dbReference>
<feature type="region of interest" description="Disordered" evidence="1">
    <location>
        <begin position="485"/>
        <end position="506"/>
    </location>
</feature>
<reference evidence="4 5" key="1">
    <citation type="submission" date="2019-02" db="EMBL/GenBank/DDBJ databases">
        <title>Opniocepnalus argus genome.</title>
        <authorList>
            <person name="Zhou C."/>
            <person name="Xiao S."/>
        </authorList>
    </citation>
    <scope>NUCLEOTIDE SEQUENCE [LARGE SCALE GENOMIC DNA]</scope>
    <source>
        <strain evidence="4">OARG1902GOOAL</strain>
        <tissue evidence="4">Muscle</tissue>
    </source>
</reference>
<evidence type="ECO:0000259" key="3">
    <source>
        <dbReference type="PROSITE" id="PS50010"/>
    </source>
</evidence>
<dbReference type="PROSITE" id="PS50003">
    <property type="entry name" value="PH_DOMAIN"/>
    <property type="match status" value="1"/>
</dbReference>
<dbReference type="SMART" id="SM00233">
    <property type="entry name" value="PH"/>
    <property type="match status" value="1"/>
</dbReference>
<dbReference type="InterPro" id="IPR011993">
    <property type="entry name" value="PH-like_dom_sf"/>
</dbReference>
<dbReference type="InterPro" id="IPR042987">
    <property type="entry name" value="ARHGEF39"/>
</dbReference>